<comment type="function">
    <text evidence="9">Enables the bacterium to metabolize sucrose as a sole carbon source.</text>
</comment>
<evidence type="ECO:0000313" key="12">
    <source>
        <dbReference type="EMBL" id="MCZ0725176.1"/>
    </source>
</evidence>
<evidence type="ECO:0000256" key="8">
    <source>
        <dbReference type="RuleBase" id="RU362110"/>
    </source>
</evidence>
<protein>
    <recommendedName>
        <fullName evidence="4 8">Sucrose-6-phosphate hydrolase</fullName>
        <ecNumber evidence="3 8">3.2.1.26</ecNumber>
    </recommendedName>
    <alternativeName>
        <fullName evidence="7 9">Invertase</fullName>
    </alternativeName>
</protein>
<feature type="domain" description="Glycosyl hydrolase family 32 N-terminal" evidence="10">
    <location>
        <begin position="22"/>
        <end position="332"/>
    </location>
</feature>
<keyword evidence="9" id="KW-0963">Cytoplasm</keyword>
<evidence type="ECO:0000259" key="10">
    <source>
        <dbReference type="Pfam" id="PF00251"/>
    </source>
</evidence>
<dbReference type="RefSeq" id="WP_268751502.1">
    <property type="nucleotide sequence ID" value="NZ_JAPRFQ010000001.1"/>
</dbReference>
<evidence type="ECO:0000256" key="9">
    <source>
        <dbReference type="RuleBase" id="RU365015"/>
    </source>
</evidence>
<evidence type="ECO:0000256" key="1">
    <source>
        <dbReference type="ARBA" id="ARBA00004914"/>
    </source>
</evidence>
<dbReference type="GO" id="GO:0004564">
    <property type="term" value="F:beta-fructofuranosidase activity"/>
    <property type="evidence" value="ECO:0007669"/>
    <property type="project" value="UniProtKB-EC"/>
</dbReference>
<evidence type="ECO:0000259" key="11">
    <source>
        <dbReference type="Pfam" id="PF08244"/>
    </source>
</evidence>
<dbReference type="AlphaFoldDB" id="A0A9X3FN94"/>
<dbReference type="EMBL" id="JAPRFR010000001">
    <property type="protein sequence ID" value="MCZ0725176.1"/>
    <property type="molecule type" value="Genomic_DNA"/>
</dbReference>
<keyword evidence="9" id="KW-0119">Carbohydrate metabolism</keyword>
<feature type="domain" description="Glycosyl hydrolase family 32 C-terminal" evidence="11">
    <location>
        <begin position="351"/>
        <end position="456"/>
    </location>
</feature>
<evidence type="ECO:0000256" key="2">
    <source>
        <dbReference type="ARBA" id="ARBA00009902"/>
    </source>
</evidence>
<accession>A0A9X3FN94</accession>
<dbReference type="Pfam" id="PF08244">
    <property type="entry name" value="Glyco_hydro_32C"/>
    <property type="match status" value="1"/>
</dbReference>
<dbReference type="InterPro" id="IPR051214">
    <property type="entry name" value="GH32_Enzymes"/>
</dbReference>
<dbReference type="PANTHER" id="PTHR43101">
    <property type="entry name" value="BETA-FRUCTOSIDASE"/>
    <property type="match status" value="1"/>
</dbReference>
<comment type="subcellular location">
    <subcellularLocation>
        <location evidence="9">Cytoplasm</location>
    </subcellularLocation>
</comment>
<dbReference type="InterPro" id="IPR006232">
    <property type="entry name" value="Suc6P_hydrolase"/>
</dbReference>
<comment type="catalytic activity">
    <reaction evidence="8">
        <text>Hydrolysis of terminal non-reducing beta-D-fructofuranoside residues in beta-D-fructofuranosides.</text>
        <dbReference type="EC" id="3.2.1.26"/>
    </reaction>
</comment>
<dbReference type="Pfam" id="PF00251">
    <property type="entry name" value="Glyco_hydro_32N"/>
    <property type="match status" value="1"/>
</dbReference>
<reference evidence="12" key="1">
    <citation type="submission" date="2022-12" db="EMBL/GenBank/DDBJ databases">
        <title>Description and comparative metabolic analysis of Aerococcus sp. nov., isolated from the feces of a pig.</title>
        <authorList>
            <person name="Chang Y.-H."/>
        </authorList>
    </citation>
    <scope>NUCLEOTIDE SEQUENCE</scope>
    <source>
        <strain evidence="12">YH-aer222</strain>
    </source>
</reference>
<dbReference type="SUPFAM" id="SSF75005">
    <property type="entry name" value="Arabinanase/levansucrase/invertase"/>
    <property type="match status" value="1"/>
</dbReference>
<evidence type="ECO:0000256" key="4">
    <source>
        <dbReference type="ARBA" id="ARBA00019623"/>
    </source>
</evidence>
<evidence type="ECO:0000256" key="6">
    <source>
        <dbReference type="ARBA" id="ARBA00023295"/>
    </source>
</evidence>
<dbReference type="InterPro" id="IPR001362">
    <property type="entry name" value="Glyco_hydro_32"/>
</dbReference>
<dbReference type="PANTHER" id="PTHR43101:SF1">
    <property type="entry name" value="BETA-FRUCTOSIDASE"/>
    <property type="match status" value="1"/>
</dbReference>
<dbReference type="CDD" id="cd18623">
    <property type="entry name" value="GH32_ScrB-like"/>
    <property type="match status" value="1"/>
</dbReference>
<dbReference type="NCBIfam" id="TIGR01322">
    <property type="entry name" value="scrB_fam"/>
    <property type="match status" value="1"/>
</dbReference>
<dbReference type="PROSITE" id="PS00609">
    <property type="entry name" value="GLYCOSYL_HYDROL_F32"/>
    <property type="match status" value="1"/>
</dbReference>
<evidence type="ECO:0000256" key="7">
    <source>
        <dbReference type="ARBA" id="ARBA00033367"/>
    </source>
</evidence>
<dbReference type="Gene3D" id="2.60.120.560">
    <property type="entry name" value="Exo-inulinase, domain 1"/>
    <property type="match status" value="1"/>
</dbReference>
<keyword evidence="5 8" id="KW-0378">Hydrolase</keyword>
<dbReference type="InterPro" id="IPR013320">
    <property type="entry name" value="ConA-like_dom_sf"/>
</dbReference>
<comment type="similarity">
    <text evidence="2 8">Belongs to the glycosyl hydrolase 32 family.</text>
</comment>
<comment type="caution">
    <text evidence="12">The sequence shown here is derived from an EMBL/GenBank/DDBJ whole genome shotgun (WGS) entry which is preliminary data.</text>
</comment>
<evidence type="ECO:0000256" key="5">
    <source>
        <dbReference type="ARBA" id="ARBA00022801"/>
    </source>
</evidence>
<sequence length="473" mass="54766">MLANEDLLALMSYDDKWQLAYHQMPVSGWMNDPNGSIQVDGTYHLYYQYQPNSANGGATHWGHKTSTDLVHFCDEPIFLSPDQAFDRDGVYSGSAIQVGDDIHYFYTGNVKEAGFHDYTFSGRQQNVIHVVSPDGYQINQREVVIPHKDFPDEFTDHIRDPKLFQHEDYFYMILGGRLRTNKGAILLYRSTNLSDWTYRGYFLSGDDDQGYMWECPDTFTVDGQDVLMFSPQGVIGDRYHFQNTHNAGYLLGQFDWEKEQFDVQSPFYELDQGFDFYAPQSFVDEQGRRIMWAWFGLPDISPEYSNPTVAYGWQHAMTLPRQLFYEEGQLKQRVVSDYQKLRAHHQQILACKDSQGKLAGQVYELEIKGENIRDLSLDLRQDTKISYHADSQEFVLAHGPSGCGRRKRCLKLKQLDHLHIYSDWSSLEIFINDGQQVMSTRVYPDKGQDTIHLQTDSPCDIDLWDLKSSKGDK</sequence>
<keyword evidence="6 8" id="KW-0326">Glycosidase</keyword>
<evidence type="ECO:0000313" key="13">
    <source>
        <dbReference type="Proteomes" id="UP001146670"/>
    </source>
</evidence>
<dbReference type="GO" id="GO:0005737">
    <property type="term" value="C:cytoplasm"/>
    <property type="evidence" value="ECO:0007669"/>
    <property type="project" value="UniProtKB-SubCell"/>
</dbReference>
<dbReference type="Gene3D" id="2.115.10.20">
    <property type="entry name" value="Glycosyl hydrolase domain, family 43"/>
    <property type="match status" value="1"/>
</dbReference>
<organism evidence="12 13">
    <name type="scientific">Aerococcus kribbianus</name>
    <dbReference type="NCBI Taxonomy" id="2999064"/>
    <lineage>
        <taxon>Bacteria</taxon>
        <taxon>Bacillati</taxon>
        <taxon>Bacillota</taxon>
        <taxon>Bacilli</taxon>
        <taxon>Lactobacillales</taxon>
        <taxon>Aerococcaceae</taxon>
        <taxon>Aerococcus</taxon>
    </lineage>
</organism>
<dbReference type="GO" id="GO:0005975">
    <property type="term" value="P:carbohydrate metabolic process"/>
    <property type="evidence" value="ECO:0007669"/>
    <property type="project" value="InterPro"/>
</dbReference>
<evidence type="ECO:0000256" key="3">
    <source>
        <dbReference type="ARBA" id="ARBA00012758"/>
    </source>
</evidence>
<dbReference type="InterPro" id="IPR013148">
    <property type="entry name" value="Glyco_hydro_32_N"/>
</dbReference>
<proteinExistence type="inferred from homology"/>
<gene>
    <name evidence="12" type="ORF">OW157_01165</name>
</gene>
<dbReference type="Proteomes" id="UP001146670">
    <property type="component" value="Unassembled WGS sequence"/>
</dbReference>
<comment type="pathway">
    <text evidence="1 9">Glycan biosynthesis; sucrose metabolism.</text>
</comment>
<dbReference type="InterPro" id="IPR013189">
    <property type="entry name" value="Glyco_hydro_32_C"/>
</dbReference>
<dbReference type="InterPro" id="IPR018053">
    <property type="entry name" value="Glyco_hydro_32_AS"/>
</dbReference>
<keyword evidence="13" id="KW-1185">Reference proteome</keyword>
<name>A0A9X3FN94_9LACT</name>
<dbReference type="SMART" id="SM00640">
    <property type="entry name" value="Glyco_32"/>
    <property type="match status" value="1"/>
</dbReference>
<dbReference type="SUPFAM" id="SSF49899">
    <property type="entry name" value="Concanavalin A-like lectins/glucanases"/>
    <property type="match status" value="1"/>
</dbReference>
<dbReference type="InterPro" id="IPR023296">
    <property type="entry name" value="Glyco_hydro_beta-prop_sf"/>
</dbReference>
<dbReference type="EC" id="3.2.1.26" evidence="3 8"/>